<reference evidence="2" key="2">
    <citation type="journal article" date="2024" name="Antonie Van Leeuwenhoek">
        <title>Roseihalotalea indica gen. nov., sp. nov., a halophilic Bacteroidetes from mesopelagic Southwest Indian Ocean with higher carbohydrate metabolic potential.</title>
        <authorList>
            <person name="Chen B."/>
            <person name="Zhang M."/>
            <person name="Lin D."/>
            <person name="Ye J."/>
            <person name="Tang K."/>
        </authorList>
    </citation>
    <scope>NUCLEOTIDE SEQUENCE</scope>
    <source>
        <strain evidence="2">TK19036</strain>
    </source>
</reference>
<dbReference type="InterPro" id="IPR029058">
    <property type="entry name" value="AB_hydrolase_fold"/>
</dbReference>
<name>A0AA49JCZ4_9BACT</name>
<evidence type="ECO:0000259" key="1">
    <source>
        <dbReference type="Pfam" id="PF12697"/>
    </source>
</evidence>
<dbReference type="Gene3D" id="3.40.50.1820">
    <property type="entry name" value="alpha/beta hydrolase"/>
    <property type="match status" value="1"/>
</dbReference>
<accession>A0AA49JCZ4</accession>
<dbReference type="AlphaFoldDB" id="A0AA49JCZ4"/>
<reference evidence="2" key="1">
    <citation type="journal article" date="2023" name="Comput. Struct. Biotechnol. J.">
        <title>Discovery of a novel marine Bacteroidetes with a rich repertoire of carbohydrate-active enzymes.</title>
        <authorList>
            <person name="Chen B."/>
            <person name="Liu G."/>
            <person name="Chen Q."/>
            <person name="Wang H."/>
            <person name="Liu L."/>
            <person name="Tang K."/>
        </authorList>
    </citation>
    <scope>NUCLEOTIDE SEQUENCE</scope>
    <source>
        <strain evidence="2">TK19036</strain>
    </source>
</reference>
<dbReference type="SUPFAM" id="SSF53474">
    <property type="entry name" value="alpha/beta-Hydrolases"/>
    <property type="match status" value="1"/>
</dbReference>
<dbReference type="InterPro" id="IPR050266">
    <property type="entry name" value="AB_hydrolase_sf"/>
</dbReference>
<feature type="domain" description="AB hydrolase-1" evidence="1">
    <location>
        <begin position="33"/>
        <end position="262"/>
    </location>
</feature>
<gene>
    <name evidence="2" type="ORF">K4G66_27790</name>
</gene>
<dbReference type="Pfam" id="PF12697">
    <property type="entry name" value="Abhydrolase_6"/>
    <property type="match status" value="1"/>
</dbReference>
<proteinExistence type="predicted"/>
<dbReference type="GO" id="GO:0016787">
    <property type="term" value="F:hydrolase activity"/>
    <property type="evidence" value="ECO:0007669"/>
    <property type="project" value="UniProtKB-KW"/>
</dbReference>
<sequence length="273" mass="30670">MREDLEKVIKTDYGSVFTRYHHCNAELTVILNHGNSTSARFWEPIITALRFQPVNVLSWDLPGHGLSPQAPSPLEGYSLPAYAAILAKLIDHYQLTRFYLVGHSLGGHVILEAPELLRKSEGAMIVGTPPLGMPPQLQEAFLMSPQFQNFMQPDVSYKVIEATFASMLSYDKKSNASLLAEDFFRTDPTARMSLAQNIIAGKHIDEIKTVRESPVPLLLIRAERDCMVNSTYFDLFLPDIQILQIEDFGHYAPLENPQFFVDLILRSLHGAVA</sequence>
<evidence type="ECO:0000313" key="2">
    <source>
        <dbReference type="EMBL" id="WKN36173.1"/>
    </source>
</evidence>
<organism evidence="2">
    <name type="scientific">Roseihalotalea indica</name>
    <dbReference type="NCBI Taxonomy" id="2867963"/>
    <lineage>
        <taxon>Bacteria</taxon>
        <taxon>Pseudomonadati</taxon>
        <taxon>Bacteroidota</taxon>
        <taxon>Cytophagia</taxon>
        <taxon>Cytophagales</taxon>
        <taxon>Catalimonadaceae</taxon>
        <taxon>Roseihalotalea</taxon>
    </lineage>
</organism>
<protein>
    <submittedName>
        <fullName evidence="2">Alpha/beta hydrolase</fullName>
    </submittedName>
</protein>
<keyword evidence="2" id="KW-0378">Hydrolase</keyword>
<dbReference type="InterPro" id="IPR000073">
    <property type="entry name" value="AB_hydrolase_1"/>
</dbReference>
<dbReference type="PANTHER" id="PTHR43798">
    <property type="entry name" value="MONOACYLGLYCEROL LIPASE"/>
    <property type="match status" value="1"/>
</dbReference>
<dbReference type="EMBL" id="CP120682">
    <property type="protein sequence ID" value="WKN36173.1"/>
    <property type="molecule type" value="Genomic_DNA"/>
</dbReference>